<organism evidence="2 3">
    <name type="scientific">Methanocorpusculum vombati</name>
    <dbReference type="NCBI Taxonomy" id="3002864"/>
    <lineage>
        <taxon>Archaea</taxon>
        <taxon>Methanobacteriati</taxon>
        <taxon>Methanobacteriota</taxon>
        <taxon>Stenosarchaea group</taxon>
        <taxon>Methanomicrobia</taxon>
        <taxon>Methanomicrobiales</taxon>
        <taxon>Methanocorpusculaceae</taxon>
        <taxon>Methanocorpusculum</taxon>
    </lineage>
</organism>
<evidence type="ECO:0000256" key="1">
    <source>
        <dbReference type="SAM" id="Phobius"/>
    </source>
</evidence>
<keyword evidence="3" id="KW-1185">Reference proteome</keyword>
<feature type="transmembrane region" description="Helical" evidence="1">
    <location>
        <begin position="524"/>
        <end position="544"/>
    </location>
</feature>
<evidence type="ECO:0000313" key="2">
    <source>
        <dbReference type="EMBL" id="MCZ0861941.1"/>
    </source>
</evidence>
<evidence type="ECO:0008006" key="4">
    <source>
        <dbReference type="Google" id="ProtNLM"/>
    </source>
</evidence>
<proteinExistence type="predicted"/>
<keyword evidence="1" id="KW-1133">Transmembrane helix</keyword>
<gene>
    <name evidence="2" type="ORF">O0S09_01545</name>
</gene>
<comment type="caution">
    <text evidence="2">The sequence shown here is derived from an EMBL/GenBank/DDBJ whole genome shotgun (WGS) entry which is preliminary data.</text>
</comment>
<protein>
    <recommendedName>
        <fullName evidence="4">DUF3344 domain-containing protein</fullName>
    </recommendedName>
</protein>
<dbReference type="RefSeq" id="WP_268922139.1">
    <property type="nucleotide sequence ID" value="NZ_JAPTGC010000002.1"/>
</dbReference>
<keyword evidence="1" id="KW-0812">Transmembrane</keyword>
<dbReference type="Proteomes" id="UP001141336">
    <property type="component" value="Unassembled WGS sequence"/>
</dbReference>
<evidence type="ECO:0000313" key="3">
    <source>
        <dbReference type="Proteomes" id="UP001141336"/>
    </source>
</evidence>
<accession>A0ABT4IJN4</accession>
<sequence length="547" mass="59266">MVCVEVFLKRISILVSVLLIAVLFFLPVSAAEMSSVSLNITQPSLSETTYAEMRDFYVYGYFQNSGDPANVRVTLLDDAGQTVRTVLSAVNDAGVTPAESVDMSGIDNSWGTILAVEKITSPGGIANGTNKLLVNTDPGYYLAFVQGGATKEISGSYTDSGTRYPADLTMGEYTIVVEVLDPATNEPMLFKNTDTSEIVGRVSRNIMFGLTNTSLGMFTPEENKNNVAEYAALHNLRMYVDWFPGFFQLPDGSAGYRIPAYWQANNAVEVVNNLPGTKVDNAAAANNTMLIYNIGSTSTTYQLELAAIVQYHLVDSPNTVFRYYDIGESSMIWTDEDTGETMMLAGTSRPFPRDSRVIYTRADSSSSEIPANTVSRLPNFTKTVDTTPYAVTVTQGEYLAFYGVTRPIASSLTFVSPLRYDIDNQISTYVYSGGDTEYTFDGLLTRIFVNADGTLYSAEHTNYEFGHVFTAEQTAAMPPGTTIYTVLAYDRDGNLVDDTTKIAVTVVPADGDAGQTAQSEAGTAALATAVVLALVCVAALFVVLRKL</sequence>
<name>A0ABT4IJN4_9EURY</name>
<keyword evidence="1" id="KW-0472">Membrane</keyword>
<dbReference type="EMBL" id="JAPTGC010000002">
    <property type="protein sequence ID" value="MCZ0861941.1"/>
    <property type="molecule type" value="Genomic_DNA"/>
</dbReference>
<reference evidence="2" key="1">
    <citation type="submission" date="2022-12" db="EMBL/GenBank/DDBJ databases">
        <title>Isolation and characterisation of novel Methanocorpusculum spp. from native Australian herbivores indicates the genus is ancestrally host-associated.</title>
        <authorList>
            <person name="Volmer J.G."/>
            <person name="Soo R.M."/>
            <person name="Evans P.N."/>
            <person name="Hoedt E.C."/>
            <person name="Astorga Alsina A.L."/>
            <person name="Woodcroft B.J."/>
            <person name="Tyson G.W."/>
            <person name="Hugenholtz P."/>
            <person name="Morrison M."/>
        </authorList>
    </citation>
    <scope>NUCLEOTIDE SEQUENCE</scope>
    <source>
        <strain evidence="2">CW153</strain>
    </source>
</reference>